<dbReference type="GeneID" id="54361650"/>
<dbReference type="RefSeq" id="XP_033462794.1">
    <property type="nucleotide sequence ID" value="XM_033603850.1"/>
</dbReference>
<evidence type="ECO:0000259" key="1">
    <source>
        <dbReference type="Pfam" id="PF01636"/>
    </source>
</evidence>
<gene>
    <name evidence="3" type="ORF">K489DRAFT_376142</name>
</gene>
<dbReference type="PANTHER" id="PTHR21310">
    <property type="entry name" value="AMINOGLYCOSIDE PHOSPHOTRANSFERASE-RELATED-RELATED"/>
    <property type="match status" value="1"/>
</dbReference>
<evidence type="ECO:0000313" key="3">
    <source>
        <dbReference type="RefSeq" id="XP_033462794.1"/>
    </source>
</evidence>
<dbReference type="InterPro" id="IPR011009">
    <property type="entry name" value="Kinase-like_dom_sf"/>
</dbReference>
<feature type="domain" description="Aminoglycoside phosphotransferase" evidence="1">
    <location>
        <begin position="75"/>
        <end position="226"/>
    </location>
</feature>
<dbReference type="PANTHER" id="PTHR21310:SF48">
    <property type="entry name" value="AMINOGLYCOSIDE PHOSPHOTRANSFERASE DOMAIN-CONTAINING PROTEIN"/>
    <property type="match status" value="1"/>
</dbReference>
<dbReference type="SUPFAM" id="SSF56112">
    <property type="entry name" value="Protein kinase-like (PK-like)"/>
    <property type="match status" value="1"/>
</dbReference>
<reference evidence="3" key="1">
    <citation type="submission" date="2020-01" db="EMBL/GenBank/DDBJ databases">
        <authorList>
            <consortium name="DOE Joint Genome Institute"/>
            <person name="Haridas S."/>
            <person name="Albert R."/>
            <person name="Binder M."/>
            <person name="Bloem J."/>
            <person name="Labutti K."/>
            <person name="Salamov A."/>
            <person name="Andreopoulos B."/>
            <person name="Baker S.E."/>
            <person name="Barry K."/>
            <person name="Bills G."/>
            <person name="Bluhm B.H."/>
            <person name="Cannon C."/>
            <person name="Castanera R."/>
            <person name="Culley D.E."/>
            <person name="Daum C."/>
            <person name="Ezra D."/>
            <person name="Gonzalez J.B."/>
            <person name="Henrissat B."/>
            <person name="Kuo A."/>
            <person name="Liang C."/>
            <person name="Lipzen A."/>
            <person name="Lutzoni F."/>
            <person name="Magnuson J."/>
            <person name="Mondo S."/>
            <person name="Nolan M."/>
            <person name="Ohm R."/>
            <person name="Pangilinan J."/>
            <person name="Park H.-J."/>
            <person name="Ramirez L."/>
            <person name="Alfaro M."/>
            <person name="Sun H."/>
            <person name="Tritt A."/>
            <person name="Yoshinaga Y."/>
            <person name="Zwiers L.-H."/>
            <person name="Turgeon B.G."/>
            <person name="Goodwin S.B."/>
            <person name="Spatafora J.W."/>
            <person name="Crous P.W."/>
            <person name="Grigoriev I.V."/>
        </authorList>
    </citation>
    <scope>NUCLEOTIDE SEQUENCE</scope>
    <source>
        <strain evidence="3">CBS 342.82</strain>
    </source>
</reference>
<evidence type="ECO:0000313" key="2">
    <source>
        <dbReference type="Proteomes" id="UP000504637"/>
    </source>
</evidence>
<dbReference type="InterPro" id="IPR002575">
    <property type="entry name" value="Aminoglycoside_PTrfase"/>
</dbReference>
<proteinExistence type="predicted"/>
<protein>
    <submittedName>
        <fullName evidence="3">Phosphotransferase enzyme family protein</fullName>
    </submittedName>
</protein>
<dbReference type="Proteomes" id="UP000504637">
    <property type="component" value="Unplaced"/>
</dbReference>
<keyword evidence="2" id="KW-1185">Reference proteome</keyword>
<reference evidence="3" key="3">
    <citation type="submission" date="2025-08" db="UniProtKB">
        <authorList>
            <consortium name="RefSeq"/>
        </authorList>
    </citation>
    <scope>IDENTIFICATION</scope>
    <source>
        <strain evidence="3">CBS 342.82</strain>
    </source>
</reference>
<dbReference type="OrthoDB" id="4177236at2759"/>
<sequence length="310" mass="35521">MTSEYTTISKPLQLPYFKSGLPAPLPTDAEIDAAPDLTPYYGHRRIVQVNSHYVVKFGTNVDLIEGENMLFVSENAGIPAPIVYALYSRGEGMTKTNYIVMSKIAGQTLQSLWLSLDSSDKKTITKMLHDYVFALRSLPSPGYYGALHRRSGLLEKVLLAPSEYPDGPFETDDALTEALQDIHRRMCRDGDRAEWYRRNFPRVLKHGRPTFTHGDLAMKNIMVEERKGSDAMGREDNDDRGDGRRQWKVTILNWSSAGWLPVYWEYTTAACGFFWRKNGDWGLWFDEVMEPYLAEAAWMQDFGYDGYFVY</sequence>
<dbReference type="Pfam" id="PF01636">
    <property type="entry name" value="APH"/>
    <property type="match status" value="1"/>
</dbReference>
<dbReference type="InterPro" id="IPR051678">
    <property type="entry name" value="AGP_Transferase"/>
</dbReference>
<name>A0A6J3MD05_9PEZI</name>
<organism evidence="3">
    <name type="scientific">Dissoconium aciculare CBS 342.82</name>
    <dbReference type="NCBI Taxonomy" id="1314786"/>
    <lineage>
        <taxon>Eukaryota</taxon>
        <taxon>Fungi</taxon>
        <taxon>Dikarya</taxon>
        <taxon>Ascomycota</taxon>
        <taxon>Pezizomycotina</taxon>
        <taxon>Dothideomycetes</taxon>
        <taxon>Dothideomycetidae</taxon>
        <taxon>Mycosphaerellales</taxon>
        <taxon>Dissoconiaceae</taxon>
        <taxon>Dissoconium</taxon>
    </lineage>
</organism>
<dbReference type="AlphaFoldDB" id="A0A6J3MD05"/>
<accession>A0A6J3MD05</accession>
<reference evidence="3" key="2">
    <citation type="submission" date="2020-04" db="EMBL/GenBank/DDBJ databases">
        <authorList>
            <consortium name="NCBI Genome Project"/>
        </authorList>
    </citation>
    <scope>NUCLEOTIDE SEQUENCE</scope>
    <source>
        <strain evidence="3">CBS 342.82</strain>
    </source>
</reference>